<protein>
    <submittedName>
        <fullName evidence="4">Capsular biosynthesis protein</fullName>
    </submittedName>
</protein>
<comment type="similarity">
    <text evidence="1">Belongs to the bacterial sugar transferase family.</text>
</comment>
<dbReference type="InterPro" id="IPR003362">
    <property type="entry name" value="Bact_transf"/>
</dbReference>
<accession>A0A151A358</accession>
<dbReference type="PANTHER" id="PTHR30576:SF10">
    <property type="entry name" value="SLL5057 PROTEIN"/>
    <property type="match status" value="1"/>
</dbReference>
<dbReference type="AlphaFoldDB" id="A0A151A358"/>
<dbReference type="PANTHER" id="PTHR30576">
    <property type="entry name" value="COLANIC BIOSYNTHESIS UDP-GLUCOSE LIPID CARRIER TRANSFERASE"/>
    <property type="match status" value="1"/>
</dbReference>
<dbReference type="RefSeq" id="WP_061854074.1">
    <property type="nucleotide sequence ID" value="NZ_JAIEWX010000002.1"/>
</dbReference>
<keyword evidence="2" id="KW-0472">Membrane</keyword>
<organism evidence="4 5">
    <name type="scientific">Staphylococcus kloosii</name>
    <dbReference type="NCBI Taxonomy" id="29384"/>
    <lineage>
        <taxon>Bacteria</taxon>
        <taxon>Bacillati</taxon>
        <taxon>Bacillota</taxon>
        <taxon>Bacilli</taxon>
        <taxon>Bacillales</taxon>
        <taxon>Staphylococcaceae</taxon>
        <taxon>Staphylococcus</taxon>
    </lineage>
</organism>
<evidence type="ECO:0000259" key="3">
    <source>
        <dbReference type="Pfam" id="PF02397"/>
    </source>
</evidence>
<feature type="domain" description="Bacterial sugar transferase" evidence="3">
    <location>
        <begin position="2"/>
        <end position="178"/>
    </location>
</feature>
<dbReference type="GO" id="GO:0016780">
    <property type="term" value="F:phosphotransferase activity, for other substituted phosphate groups"/>
    <property type="evidence" value="ECO:0007669"/>
    <property type="project" value="TreeGrafter"/>
</dbReference>
<evidence type="ECO:0000313" key="5">
    <source>
        <dbReference type="Proteomes" id="UP000075418"/>
    </source>
</evidence>
<evidence type="ECO:0000256" key="1">
    <source>
        <dbReference type="ARBA" id="ARBA00006464"/>
    </source>
</evidence>
<dbReference type="EMBL" id="LUGM01000002">
    <property type="protein sequence ID" value="KYH13844.1"/>
    <property type="molecule type" value="Genomic_DNA"/>
</dbReference>
<sequence length="185" mass="21244">MKKLFDICSSLFAIFIFSPILIITSIAIKLESKGPIVFKQKRPGIDNKMFNIYKFRSMKVETPDVATDKIDANMYITKTGQFIRKTSIDELPQLFNIIKGDMSVVGPRPALYNQYDLIGKRTNENVHTVKPGLTGLAQVMGRDDITDEQKVQYDKYYVENQTFKLDMFIIYKTIRNTISSEGVKH</sequence>
<dbReference type="Pfam" id="PF02397">
    <property type="entry name" value="Bac_transf"/>
    <property type="match status" value="1"/>
</dbReference>
<proteinExistence type="inferred from homology"/>
<keyword evidence="2" id="KW-0812">Transmembrane</keyword>
<name>A0A151A358_9STAP</name>
<evidence type="ECO:0000313" key="4">
    <source>
        <dbReference type="EMBL" id="KYH13844.1"/>
    </source>
</evidence>
<feature type="transmembrane region" description="Helical" evidence="2">
    <location>
        <begin position="7"/>
        <end position="28"/>
    </location>
</feature>
<dbReference type="Proteomes" id="UP000075418">
    <property type="component" value="Unassembled WGS sequence"/>
</dbReference>
<reference evidence="4 5" key="1">
    <citation type="submission" date="2016-02" db="EMBL/GenBank/DDBJ databases">
        <title>Draft genome sequence of hydrocarbon degrading Staphylococcus saprophyticus Strain CNV2, isolated from crude-oil contaminated soil from Noonmati Oil Refinery, Guwahati, Assam, India.</title>
        <authorList>
            <person name="Mukherjee A."/>
            <person name="Chettri B."/>
            <person name="Langpoklakpam J."/>
            <person name="Singh A.K."/>
            <person name="Chattopadhyay D.J."/>
        </authorList>
    </citation>
    <scope>NUCLEOTIDE SEQUENCE [LARGE SCALE GENOMIC DNA]</scope>
    <source>
        <strain evidence="4 5">CNV2</strain>
    </source>
</reference>
<evidence type="ECO:0000256" key="2">
    <source>
        <dbReference type="SAM" id="Phobius"/>
    </source>
</evidence>
<gene>
    <name evidence="4" type="ORF">A0131_03360</name>
</gene>
<comment type="caution">
    <text evidence="4">The sequence shown here is derived from an EMBL/GenBank/DDBJ whole genome shotgun (WGS) entry which is preliminary data.</text>
</comment>
<keyword evidence="2" id="KW-1133">Transmembrane helix</keyword>